<name>A0A7H9CIA5_9BACT</name>
<dbReference type="PROSITE" id="PS01076">
    <property type="entry name" value="ACETATE_KINASE_2"/>
    <property type="match status" value="1"/>
</dbReference>
<keyword evidence="7" id="KW-0963">Cytoplasm</keyword>
<dbReference type="InterPro" id="IPR043129">
    <property type="entry name" value="ATPase_NBD"/>
</dbReference>
<feature type="binding site" evidence="7">
    <location>
        <begin position="329"/>
        <end position="333"/>
    </location>
    <ligand>
        <name>ATP</name>
        <dbReference type="ChEBI" id="CHEBI:30616"/>
    </ligand>
</feature>
<evidence type="ECO:0000256" key="1">
    <source>
        <dbReference type="ARBA" id="ARBA00008748"/>
    </source>
</evidence>
<comment type="function">
    <text evidence="7">Catalyzes the formation of acetyl phosphate from acetate and ATP. Can also catalyze the reverse reaction.</text>
</comment>
<dbReference type="RefSeq" id="WP_179975005.1">
    <property type="nucleotide sequence ID" value="NZ_CP049075.1"/>
</dbReference>
<dbReference type="PANTHER" id="PTHR21060:SF15">
    <property type="entry name" value="ACETATE KINASE-RELATED"/>
    <property type="match status" value="1"/>
</dbReference>
<proteinExistence type="inferred from homology"/>
<organism evidence="9 10">
    <name type="scientific">Candidatus Campylobacter infans</name>
    <dbReference type="NCBI Taxonomy" id="2561898"/>
    <lineage>
        <taxon>Bacteria</taxon>
        <taxon>Pseudomonadati</taxon>
        <taxon>Campylobacterota</taxon>
        <taxon>Epsilonproteobacteria</taxon>
        <taxon>Campylobacterales</taxon>
        <taxon>Campylobacteraceae</taxon>
        <taxon>Campylobacter</taxon>
    </lineage>
</organism>
<dbReference type="Gene3D" id="3.30.420.40">
    <property type="match status" value="2"/>
</dbReference>
<feature type="active site" description="Proton donor/acceptor" evidence="7">
    <location>
        <position position="147"/>
    </location>
</feature>
<evidence type="ECO:0000256" key="6">
    <source>
        <dbReference type="ARBA" id="ARBA00022842"/>
    </source>
</evidence>
<comment type="catalytic activity">
    <reaction evidence="7">
        <text>acetate + ATP = acetyl phosphate + ADP</text>
        <dbReference type="Rhea" id="RHEA:11352"/>
        <dbReference type="ChEBI" id="CHEBI:22191"/>
        <dbReference type="ChEBI" id="CHEBI:30089"/>
        <dbReference type="ChEBI" id="CHEBI:30616"/>
        <dbReference type="ChEBI" id="CHEBI:456216"/>
        <dbReference type="EC" id="2.7.2.1"/>
    </reaction>
</comment>
<dbReference type="PIRSF" id="PIRSF000722">
    <property type="entry name" value="Acetate_prop_kin"/>
    <property type="match status" value="1"/>
</dbReference>
<dbReference type="GO" id="GO:0008776">
    <property type="term" value="F:acetate kinase activity"/>
    <property type="evidence" value="ECO:0007669"/>
    <property type="project" value="UniProtKB-UniRule"/>
</dbReference>
<dbReference type="UniPathway" id="UPA00340">
    <property type="reaction ID" value="UER00458"/>
</dbReference>
<dbReference type="PRINTS" id="PR00471">
    <property type="entry name" value="ACETATEKNASE"/>
</dbReference>
<dbReference type="KEGG" id="cinf:CINF_1372"/>
<dbReference type="EMBL" id="CP049075">
    <property type="protein sequence ID" value="QLI05857.1"/>
    <property type="molecule type" value="Genomic_DNA"/>
</dbReference>
<dbReference type="Pfam" id="PF00871">
    <property type="entry name" value="Acetate_kinase"/>
    <property type="match status" value="1"/>
</dbReference>
<comment type="subunit">
    <text evidence="7">Homodimer.</text>
</comment>
<feature type="binding site" evidence="7">
    <location>
        <begin position="207"/>
        <end position="211"/>
    </location>
    <ligand>
        <name>ATP</name>
        <dbReference type="ChEBI" id="CHEBI:30616"/>
    </ligand>
</feature>
<evidence type="ECO:0000313" key="9">
    <source>
        <dbReference type="EMBL" id="QLI05857.1"/>
    </source>
</evidence>
<dbReference type="GO" id="GO:0006085">
    <property type="term" value="P:acetyl-CoA biosynthetic process"/>
    <property type="evidence" value="ECO:0007669"/>
    <property type="project" value="UniProtKB-UniRule"/>
</dbReference>
<evidence type="ECO:0000256" key="7">
    <source>
        <dbReference type="HAMAP-Rule" id="MF_00020"/>
    </source>
</evidence>
<feature type="site" description="Transition state stabilizer" evidence="7">
    <location>
        <position position="240"/>
    </location>
</feature>
<dbReference type="GO" id="GO:0005524">
    <property type="term" value="F:ATP binding"/>
    <property type="evidence" value="ECO:0007669"/>
    <property type="project" value="UniProtKB-KW"/>
</dbReference>
<keyword evidence="3 7" id="KW-0547">Nucleotide-binding</keyword>
<comment type="cofactor">
    <cofactor evidence="7">
        <name>Mg(2+)</name>
        <dbReference type="ChEBI" id="CHEBI:18420"/>
    </cofactor>
    <cofactor evidence="7">
        <name>Mn(2+)</name>
        <dbReference type="ChEBI" id="CHEBI:29035"/>
    </cofactor>
    <text evidence="7">Mg(2+). Can also accept Mn(2+).</text>
</comment>
<reference evidence="9 10" key="1">
    <citation type="submission" date="2020-02" db="EMBL/GenBank/DDBJ databases">
        <title>Complete genome sequence of the novel Campylobacter species Candidatus Campylobacter infans.</title>
        <authorList>
            <person name="Duim B."/>
            <person name="Zomer A."/>
            <person name="van der Graaf L."/>
            <person name="Wagenaar J."/>
        </authorList>
    </citation>
    <scope>NUCLEOTIDE SEQUENCE [LARGE SCALE GENOMIC DNA]</scope>
    <source>
        <strain evidence="9 10">19S00001</strain>
    </source>
</reference>
<comment type="pathway">
    <text evidence="7">Metabolic intermediate biosynthesis; acetyl-CoA biosynthesis; acetyl-CoA from acetate: step 1/2.</text>
</comment>
<keyword evidence="5 7" id="KW-0067">ATP-binding</keyword>
<keyword evidence="4 7" id="KW-0418">Kinase</keyword>
<dbReference type="GO" id="GO:0000287">
    <property type="term" value="F:magnesium ion binding"/>
    <property type="evidence" value="ECO:0007669"/>
    <property type="project" value="UniProtKB-UniRule"/>
</dbReference>
<dbReference type="GO" id="GO:0006083">
    <property type="term" value="P:acetate metabolic process"/>
    <property type="evidence" value="ECO:0007669"/>
    <property type="project" value="TreeGrafter"/>
</dbReference>
<dbReference type="InterPro" id="IPR000890">
    <property type="entry name" value="Aliphatic_acid_kin_short-chain"/>
</dbReference>
<evidence type="ECO:0000256" key="8">
    <source>
        <dbReference type="RuleBase" id="RU003835"/>
    </source>
</evidence>
<dbReference type="PROSITE" id="PS01075">
    <property type="entry name" value="ACETATE_KINASE_1"/>
    <property type="match status" value="1"/>
</dbReference>
<keyword evidence="2 7" id="KW-0808">Transferase</keyword>
<feature type="binding site" evidence="7">
    <location>
        <position position="383"/>
    </location>
    <ligand>
        <name>Mg(2+)</name>
        <dbReference type="ChEBI" id="CHEBI:18420"/>
    </ligand>
</feature>
<feature type="binding site" evidence="7">
    <location>
        <begin position="281"/>
        <end position="283"/>
    </location>
    <ligand>
        <name>ATP</name>
        <dbReference type="ChEBI" id="CHEBI:30616"/>
    </ligand>
</feature>
<accession>A0A7H9CIA5</accession>
<feature type="site" description="Transition state stabilizer" evidence="7">
    <location>
        <position position="179"/>
    </location>
</feature>
<dbReference type="EC" id="2.7.2.1" evidence="7"/>
<dbReference type="AlphaFoldDB" id="A0A7H9CIA5"/>
<dbReference type="NCBIfam" id="TIGR00016">
    <property type="entry name" value="ackA"/>
    <property type="match status" value="1"/>
</dbReference>
<dbReference type="Proteomes" id="UP000509414">
    <property type="component" value="Chromosome"/>
</dbReference>
<keyword evidence="10" id="KW-1185">Reference proteome</keyword>
<sequence length="399" mass="43216">MKILVINSGSSSIKFKLFDMSDESVICKGLIEQIGANNSRAIITNELSGFKAERDLPITNHGFGIDIMNYLLFESGSLKSLGDIDAVGHRVVQGADVFNASVLINHDVLSKIESLVPLAPLHNLANLAGMRETMRVSPSTPNVAVFDTVFHQSMPKAAYMYALPLEYYNKHKLRRYGAHGTSHEFVAKEAAKLLGVDFASLNAVSLHLGSGSSVCAIKGGKCVDTSMGVTPLEGLMMGTRSGDIDPAIIPFLLKNTDLTGGEIDNILNKKSGLFAICGTNDMREIKARMYGGDEMAKLAYDMFIHRVKKYIGAYLALVEDAKCIIFTAGIGENDFRVRQSVCAGLEKLGICIDDALNESPSHLVREISTKDSPIKIIVAPTDEELAIAQETKKVVESLS</sequence>
<evidence type="ECO:0000256" key="5">
    <source>
        <dbReference type="ARBA" id="ARBA00022840"/>
    </source>
</evidence>
<dbReference type="GO" id="GO:0005737">
    <property type="term" value="C:cytoplasm"/>
    <property type="evidence" value="ECO:0007669"/>
    <property type="project" value="UniProtKB-SubCell"/>
</dbReference>
<dbReference type="InterPro" id="IPR023865">
    <property type="entry name" value="Aliphatic_acid_kinase_CS"/>
</dbReference>
<evidence type="ECO:0000256" key="4">
    <source>
        <dbReference type="ARBA" id="ARBA00022777"/>
    </source>
</evidence>
<dbReference type="CDD" id="cd24010">
    <property type="entry name" value="ASKHA_NBD_AcK_PK"/>
    <property type="match status" value="1"/>
</dbReference>
<comment type="similarity">
    <text evidence="1 7 8">Belongs to the acetokinase family.</text>
</comment>
<feature type="binding site" evidence="7">
    <location>
        <position position="7"/>
    </location>
    <ligand>
        <name>Mg(2+)</name>
        <dbReference type="ChEBI" id="CHEBI:18420"/>
    </ligand>
</feature>
<evidence type="ECO:0000256" key="2">
    <source>
        <dbReference type="ARBA" id="ARBA00022679"/>
    </source>
</evidence>
<feature type="binding site" evidence="7">
    <location>
        <position position="14"/>
    </location>
    <ligand>
        <name>ATP</name>
        <dbReference type="ChEBI" id="CHEBI:30616"/>
    </ligand>
</feature>
<evidence type="ECO:0000256" key="3">
    <source>
        <dbReference type="ARBA" id="ARBA00022741"/>
    </source>
</evidence>
<keyword evidence="7" id="KW-0479">Metal-binding</keyword>
<dbReference type="HAMAP" id="MF_00020">
    <property type="entry name" value="Acetate_kinase"/>
    <property type="match status" value="1"/>
</dbReference>
<keyword evidence="6 7" id="KW-0460">Magnesium</keyword>
<dbReference type="InterPro" id="IPR004372">
    <property type="entry name" value="Ac/propionate_kinase"/>
</dbReference>
<comment type="subcellular location">
    <subcellularLocation>
        <location evidence="7">Cytoplasm</location>
    </subcellularLocation>
</comment>
<dbReference type="SUPFAM" id="SSF53067">
    <property type="entry name" value="Actin-like ATPase domain"/>
    <property type="match status" value="2"/>
</dbReference>
<protein>
    <recommendedName>
        <fullName evidence="7">Acetate kinase</fullName>
        <ecNumber evidence="7">2.7.2.1</ecNumber>
    </recommendedName>
    <alternativeName>
        <fullName evidence="7">Acetokinase</fullName>
    </alternativeName>
</protein>
<gene>
    <name evidence="7 9" type="primary">ackA</name>
    <name evidence="9" type="ORF">CINF_1372</name>
</gene>
<dbReference type="PANTHER" id="PTHR21060">
    <property type="entry name" value="ACETATE KINASE"/>
    <property type="match status" value="1"/>
</dbReference>
<evidence type="ECO:0000313" key="10">
    <source>
        <dbReference type="Proteomes" id="UP000509414"/>
    </source>
</evidence>
<feature type="binding site" evidence="7">
    <location>
        <position position="90"/>
    </location>
    <ligand>
        <name>substrate</name>
    </ligand>
</feature>